<evidence type="ECO:0000313" key="2">
    <source>
        <dbReference type="Proteomes" id="UP000005926"/>
    </source>
</evidence>
<dbReference type="GeneID" id="78412345"/>
<dbReference type="Proteomes" id="UP000005926">
    <property type="component" value="Unassembled WGS sequence"/>
</dbReference>
<comment type="caution">
    <text evidence="1">The sequence shown here is derived from an EMBL/GenBank/DDBJ whole genome shotgun (WGS) entry which is preliminary data.</text>
</comment>
<dbReference type="HOGENOM" id="CLU_579900_0_0_9"/>
<name>C8NJ03_9LACT</name>
<protein>
    <submittedName>
        <fullName evidence="1">Uncharacterized protein</fullName>
    </submittedName>
</protein>
<dbReference type="RefSeq" id="WP_005606571.1">
    <property type="nucleotide sequence ID" value="NZ_CP102283.1"/>
</dbReference>
<keyword evidence="2" id="KW-1185">Reference proteome</keyword>
<dbReference type="EMBL" id="ACKZ01000029">
    <property type="protein sequence ID" value="EEW36550.1"/>
    <property type="molecule type" value="Genomic_DNA"/>
</dbReference>
<proteinExistence type="predicted"/>
<accession>C8NJ03</accession>
<reference evidence="1 2" key="1">
    <citation type="submission" date="2009-08" db="EMBL/GenBank/DDBJ databases">
        <authorList>
            <person name="Muzny D."/>
            <person name="Qin X."/>
            <person name="Deng J."/>
            <person name="Jiang H."/>
            <person name="Liu Y."/>
            <person name="Qu J."/>
            <person name="Song X.-Z."/>
            <person name="Zhang L."/>
            <person name="Thornton R."/>
            <person name="Coyle M."/>
            <person name="Francisco L."/>
            <person name="Jackson L."/>
            <person name="Javaid M."/>
            <person name="Korchina V."/>
            <person name="Kovar C."/>
            <person name="Mata R."/>
            <person name="Mathew T."/>
            <person name="Ngo R."/>
            <person name="Nguyen L."/>
            <person name="Nguyen N."/>
            <person name="Okwuonu G."/>
            <person name="Ongeri F."/>
            <person name="Pham C."/>
            <person name="Simmons D."/>
            <person name="Wilczek-Boney K."/>
            <person name="Hale W."/>
            <person name="Jakkamsetti A."/>
            <person name="Pham P."/>
            <person name="Ruth R."/>
            <person name="San Lucas F."/>
            <person name="Warren J."/>
            <person name="Zhang J."/>
            <person name="Zhao Z."/>
            <person name="Zhou C."/>
            <person name="Zhu D."/>
            <person name="Lee S."/>
            <person name="Bess C."/>
            <person name="Blankenburg K."/>
            <person name="Forbes L."/>
            <person name="Fu Q."/>
            <person name="Gubbala S."/>
            <person name="Hirani K."/>
            <person name="Jayaseelan J.C."/>
            <person name="Lara F."/>
            <person name="Munidasa M."/>
            <person name="Palculict T."/>
            <person name="Patil S."/>
            <person name="Pu L.-L."/>
            <person name="Saada N."/>
            <person name="Tang L."/>
            <person name="Weissenberger G."/>
            <person name="Zhu Y."/>
            <person name="Hemphill L."/>
            <person name="Shang Y."/>
            <person name="Youmans B."/>
            <person name="Ayvaz T."/>
            <person name="Ross M."/>
            <person name="Santibanez J."/>
            <person name="Aqrawi P."/>
            <person name="Gross S."/>
            <person name="Joshi V."/>
            <person name="Fowler G."/>
            <person name="Nazareth L."/>
            <person name="Reid J."/>
            <person name="Worley K."/>
            <person name="Petrosino J."/>
            <person name="Highlander S."/>
            <person name="Gibbs R."/>
        </authorList>
    </citation>
    <scope>NUCLEOTIDE SEQUENCE [LARGE SCALE GENOMIC DNA]</scope>
    <source>
        <strain evidence="1 2">ATCC 49175</strain>
    </source>
</reference>
<dbReference type="STRING" id="638301.HMPREF0444_1898"/>
<organism evidence="1 2">
    <name type="scientific">Granulicatella adiacens ATCC 49175</name>
    <dbReference type="NCBI Taxonomy" id="638301"/>
    <lineage>
        <taxon>Bacteria</taxon>
        <taxon>Bacillati</taxon>
        <taxon>Bacillota</taxon>
        <taxon>Bacilli</taxon>
        <taxon>Lactobacillales</taxon>
        <taxon>Carnobacteriaceae</taxon>
        <taxon>Granulicatella</taxon>
    </lineage>
</organism>
<evidence type="ECO:0000313" key="1">
    <source>
        <dbReference type="EMBL" id="EEW36550.1"/>
    </source>
</evidence>
<dbReference type="AlphaFoldDB" id="C8NJ03"/>
<dbReference type="eggNOG" id="ENOG5030PKZ">
    <property type="taxonomic scope" value="Bacteria"/>
</dbReference>
<sequence length="449" mass="51356">MGLFDFLFGKKKPDPSFTLGVVNFFKGDDNPSDLMVVGFVKGSIKVGDEIVVTKMSCVTETPVKTNVLSLEVPEGEVQEASDTMVMAKVQDGAKLDIYKGTVLHSENAPDVELYNAYTVALGIAFVDEQEGKLTKEDCEKLAASDISEIWQLYYRVHAEEAKRFEAKQVLLKYKRRELYKLIREKLFLVDDIYVVYSVETDEPYLFSHASEDEKGSLSVTMPMAQLIPSSYIHNLKEMFGKNENFVFKRIENGPDKEGIRNFIRDLFIYDGIRGIQYCGEETTILAEQLVDLPRYKGMDETEIPVTNPNVIKWLYLARQLGKLNTKDKKTLSQVYLYQFYEALKTAKFIAPMRLHGYDQLLEDNPQTEIEPNIPFDLAMQTGKTKELTLQVYTDWKRLRKHRGEDCKGLIVTLDEQLEYYDVVINPGGHPMAAATITEELYNEVKKKTV</sequence>
<gene>
    <name evidence="1" type="ORF">HMPREF0444_1898</name>
</gene>